<feature type="transmembrane region" description="Helical" evidence="1">
    <location>
        <begin position="77"/>
        <end position="96"/>
    </location>
</feature>
<keyword evidence="1" id="KW-0812">Transmembrane</keyword>
<dbReference type="OrthoDB" id="1446429at2"/>
<evidence type="ECO:0000313" key="3">
    <source>
        <dbReference type="Proteomes" id="UP000238426"/>
    </source>
</evidence>
<dbReference type="RefSeq" id="WP_106462719.1">
    <property type="nucleotide sequence ID" value="NZ_PXOQ01000007.1"/>
</dbReference>
<feature type="transmembrane region" description="Helical" evidence="1">
    <location>
        <begin position="47"/>
        <end position="65"/>
    </location>
</feature>
<gene>
    <name evidence="2" type="ORF">C7H52_04665</name>
</gene>
<keyword evidence="1" id="KW-1133">Transmembrane helix</keyword>
<reference evidence="2 3" key="1">
    <citation type="submission" date="2018-03" db="EMBL/GenBank/DDBJ databases">
        <title>Mesoflavibacter sp. HG37 and Mesoflavibacter sp. HG96 sp.nov., two marine bacteria isolated from seawater of Western Pacific Ocean.</title>
        <authorList>
            <person name="Cheng H."/>
            <person name="Wu Y.-H."/>
            <person name="Guo L.-L."/>
            <person name="Xu X.-W."/>
        </authorList>
    </citation>
    <scope>NUCLEOTIDE SEQUENCE [LARGE SCALE GENOMIC DNA]</scope>
    <source>
        <strain evidence="2 3">KCTC 32269</strain>
    </source>
</reference>
<organism evidence="2 3">
    <name type="scientific">Aurantibacter aestuarii</name>
    <dbReference type="NCBI Taxonomy" id="1266046"/>
    <lineage>
        <taxon>Bacteria</taxon>
        <taxon>Pseudomonadati</taxon>
        <taxon>Bacteroidota</taxon>
        <taxon>Flavobacteriia</taxon>
        <taxon>Flavobacteriales</taxon>
        <taxon>Flavobacteriaceae</taxon>
        <taxon>Aurantibacter</taxon>
    </lineage>
</organism>
<sequence>MNSQKIITLVAAIVGVISIVFLGSIIGAGDEAVKAGEASTSVNTFMYIAYAVLAITLVLVVLFTLKNVFTNTSGLKNTLIGVGAFIVVLVIAYAVSGGDTMTYKYNGLVATSGESTMVGAGLVAFYILIVVAAVAMMLGGARKMFK</sequence>
<dbReference type="AlphaFoldDB" id="A0A2T1NDW0"/>
<protein>
    <submittedName>
        <fullName evidence="2">Uncharacterized protein</fullName>
    </submittedName>
</protein>
<keyword evidence="3" id="KW-1185">Reference proteome</keyword>
<feature type="transmembrane region" description="Helical" evidence="1">
    <location>
        <begin position="7"/>
        <end position="27"/>
    </location>
</feature>
<feature type="transmembrane region" description="Helical" evidence="1">
    <location>
        <begin position="116"/>
        <end position="138"/>
    </location>
</feature>
<dbReference type="EMBL" id="PXOQ01000007">
    <property type="protein sequence ID" value="PSG90579.1"/>
    <property type="molecule type" value="Genomic_DNA"/>
</dbReference>
<name>A0A2T1NDW0_9FLAO</name>
<comment type="caution">
    <text evidence="2">The sequence shown here is derived from an EMBL/GenBank/DDBJ whole genome shotgun (WGS) entry which is preliminary data.</text>
</comment>
<proteinExistence type="predicted"/>
<evidence type="ECO:0000313" key="2">
    <source>
        <dbReference type="EMBL" id="PSG90579.1"/>
    </source>
</evidence>
<keyword evidence="1" id="KW-0472">Membrane</keyword>
<dbReference type="Proteomes" id="UP000238426">
    <property type="component" value="Unassembled WGS sequence"/>
</dbReference>
<accession>A0A2T1NDW0</accession>
<evidence type="ECO:0000256" key="1">
    <source>
        <dbReference type="SAM" id="Phobius"/>
    </source>
</evidence>